<protein>
    <submittedName>
        <fullName evidence="6">Molybdate transport repressor ModE-like protein</fullName>
    </submittedName>
</protein>
<dbReference type="InterPro" id="IPR036388">
    <property type="entry name" value="WH-like_DNA-bd_sf"/>
</dbReference>
<accession>A0A3R9NY80</accession>
<keyword evidence="4" id="KW-0804">Transcription</keyword>
<dbReference type="GO" id="GO:0000976">
    <property type="term" value="F:transcription cis-regulatory region binding"/>
    <property type="evidence" value="ECO:0007669"/>
    <property type="project" value="TreeGrafter"/>
</dbReference>
<dbReference type="Gene3D" id="1.10.10.10">
    <property type="entry name" value="Winged helix-like DNA-binding domain superfamily/Winged helix DNA-binding domain"/>
    <property type="match status" value="1"/>
</dbReference>
<comment type="caution">
    <text evidence="6">The sequence shown here is derived from an EMBL/GenBank/DDBJ whole genome shotgun (WGS) entry which is preliminary data.</text>
</comment>
<dbReference type="FunFam" id="1.10.10.10:FF:000001">
    <property type="entry name" value="LysR family transcriptional regulator"/>
    <property type="match status" value="1"/>
</dbReference>
<evidence type="ECO:0000313" key="6">
    <source>
        <dbReference type="EMBL" id="RSL16600.1"/>
    </source>
</evidence>
<dbReference type="OrthoDB" id="9785745at2"/>
<evidence type="ECO:0000256" key="4">
    <source>
        <dbReference type="ARBA" id="ARBA00023163"/>
    </source>
</evidence>
<dbReference type="PANTHER" id="PTHR30126">
    <property type="entry name" value="HTH-TYPE TRANSCRIPTIONAL REGULATOR"/>
    <property type="match status" value="1"/>
</dbReference>
<dbReference type="Pfam" id="PF03466">
    <property type="entry name" value="LysR_substrate"/>
    <property type="match status" value="1"/>
</dbReference>
<dbReference type="Pfam" id="PF00126">
    <property type="entry name" value="HTH_1"/>
    <property type="match status" value="1"/>
</dbReference>
<proteinExistence type="inferred from homology"/>
<evidence type="ECO:0000256" key="2">
    <source>
        <dbReference type="ARBA" id="ARBA00023015"/>
    </source>
</evidence>
<keyword evidence="2" id="KW-0805">Transcription regulation</keyword>
<dbReference type="SUPFAM" id="SSF46785">
    <property type="entry name" value="Winged helix' DNA-binding domain"/>
    <property type="match status" value="1"/>
</dbReference>
<dbReference type="AlphaFoldDB" id="A0A3R9NY80"/>
<dbReference type="RefSeq" id="WP_125485183.1">
    <property type="nucleotide sequence ID" value="NZ_RSDW01000001.1"/>
</dbReference>
<reference evidence="6 7" key="1">
    <citation type="submission" date="2018-12" db="EMBL/GenBank/DDBJ databases">
        <title>Sequencing of bacterial isolates from soil warming experiment in Harvard Forest, Massachusetts, USA.</title>
        <authorList>
            <person name="Deangelis K."/>
        </authorList>
    </citation>
    <scope>NUCLEOTIDE SEQUENCE [LARGE SCALE GENOMIC DNA]</scope>
    <source>
        <strain evidence="6 7">EB153</strain>
    </source>
</reference>
<dbReference type="Proteomes" id="UP000269669">
    <property type="component" value="Unassembled WGS sequence"/>
</dbReference>
<dbReference type="PRINTS" id="PR00039">
    <property type="entry name" value="HTHLYSR"/>
</dbReference>
<gene>
    <name evidence="6" type="ORF">EDE15_2121</name>
</gene>
<keyword evidence="3" id="KW-0238">DNA-binding</keyword>
<feature type="domain" description="HTH lysR-type" evidence="5">
    <location>
        <begin position="1"/>
        <end position="58"/>
    </location>
</feature>
<dbReference type="PROSITE" id="PS50931">
    <property type="entry name" value="HTH_LYSR"/>
    <property type="match status" value="1"/>
</dbReference>
<evidence type="ECO:0000256" key="1">
    <source>
        <dbReference type="ARBA" id="ARBA00009437"/>
    </source>
</evidence>
<evidence type="ECO:0000259" key="5">
    <source>
        <dbReference type="PROSITE" id="PS50931"/>
    </source>
</evidence>
<dbReference type="PANTHER" id="PTHR30126:SF39">
    <property type="entry name" value="HTH-TYPE TRANSCRIPTIONAL REGULATOR CYSL"/>
    <property type="match status" value="1"/>
</dbReference>
<dbReference type="InterPro" id="IPR036390">
    <property type="entry name" value="WH_DNA-bd_sf"/>
</dbReference>
<evidence type="ECO:0000256" key="3">
    <source>
        <dbReference type="ARBA" id="ARBA00023125"/>
    </source>
</evidence>
<keyword evidence="7" id="KW-1185">Reference proteome</keyword>
<dbReference type="GO" id="GO:0003700">
    <property type="term" value="F:DNA-binding transcription factor activity"/>
    <property type="evidence" value="ECO:0007669"/>
    <property type="project" value="InterPro"/>
</dbReference>
<evidence type="ECO:0000313" key="7">
    <source>
        <dbReference type="Proteomes" id="UP000269669"/>
    </source>
</evidence>
<sequence>MENFRLRVFRAVAEEMSFRKAAESLHLSQPAVSQQIRALEEECGARLFDRAGGEGHGTQIALTEAGRVLLRYATKAAETMAEAQRALAALNDEVVGELRLGASTTVAQYVLPRILGAFLKQYPHVHLSLVSGNTEEIVEAVAEERVALGIIEGPAMRRDVKTERMVRDEMVLIVSPNHGWAKTGAIEPEDLANVPLLLRERGSGSRRVVERALKQVGLPLRSLKVAMELDSTEAIISGVEAELGVGFVSRWAVSKVLRLGTVRIVPVQGMEILRDFSFVRLAGTEVVGTAAAFQRFATGSAATI</sequence>
<dbReference type="SUPFAM" id="SSF53850">
    <property type="entry name" value="Periplasmic binding protein-like II"/>
    <property type="match status" value="1"/>
</dbReference>
<dbReference type="InterPro" id="IPR000847">
    <property type="entry name" value="LysR_HTH_N"/>
</dbReference>
<dbReference type="CDD" id="cd08420">
    <property type="entry name" value="PBP2_CysL_like"/>
    <property type="match status" value="1"/>
</dbReference>
<comment type="similarity">
    <text evidence="1">Belongs to the LysR transcriptional regulatory family.</text>
</comment>
<dbReference type="InterPro" id="IPR005119">
    <property type="entry name" value="LysR_subst-bd"/>
</dbReference>
<organism evidence="6 7">
    <name type="scientific">Edaphobacter aggregans</name>
    <dbReference type="NCBI Taxonomy" id="570835"/>
    <lineage>
        <taxon>Bacteria</taxon>
        <taxon>Pseudomonadati</taxon>
        <taxon>Acidobacteriota</taxon>
        <taxon>Terriglobia</taxon>
        <taxon>Terriglobales</taxon>
        <taxon>Acidobacteriaceae</taxon>
        <taxon>Edaphobacter</taxon>
    </lineage>
</organism>
<name>A0A3R9NY80_9BACT</name>
<dbReference type="EMBL" id="RSDW01000001">
    <property type="protein sequence ID" value="RSL16600.1"/>
    <property type="molecule type" value="Genomic_DNA"/>
</dbReference>
<dbReference type="Gene3D" id="3.40.190.10">
    <property type="entry name" value="Periplasmic binding protein-like II"/>
    <property type="match status" value="2"/>
</dbReference>